<dbReference type="OrthoDB" id="2181281at2"/>
<dbReference type="Proteomes" id="UP000095256">
    <property type="component" value="Unassembled WGS sequence"/>
</dbReference>
<evidence type="ECO:0000313" key="2">
    <source>
        <dbReference type="EMBL" id="OEH81659.1"/>
    </source>
</evidence>
<evidence type="ECO:0000256" key="1">
    <source>
        <dbReference type="SAM" id="Phobius"/>
    </source>
</evidence>
<dbReference type="EMBL" id="MIEK01000039">
    <property type="protein sequence ID" value="OEH81659.1"/>
    <property type="molecule type" value="Genomic_DNA"/>
</dbReference>
<evidence type="ECO:0000313" key="3">
    <source>
        <dbReference type="Proteomes" id="UP000095256"/>
    </source>
</evidence>
<dbReference type="RefSeq" id="WP_069699368.1">
    <property type="nucleotide sequence ID" value="NZ_JAGGMA010000015.1"/>
</dbReference>
<comment type="caution">
    <text evidence="2">The sequence shown here is derived from an EMBL/GenBank/DDBJ whole genome shotgun (WGS) entry which is preliminary data.</text>
</comment>
<keyword evidence="1" id="KW-1133">Transmembrane helix</keyword>
<sequence length="173" mass="20538">MKKTADDFYYFILSIKYGLQILSVKATKTIINIAIVCFPIMFFYVLNVNSEDNIIPFTMLLKSLSLFFFTTFILYLFSFLFVSKKIYESIIWFLASISSLLLAYVLIIFEYSVYLFQYFSQEQQYLIFNFILLFPLFIFTLSLTYYIIKISSGKTHKNDAYVIDLEEKYKNKA</sequence>
<feature type="transmembrane region" description="Helical" evidence="1">
    <location>
        <begin position="66"/>
        <end position="83"/>
    </location>
</feature>
<feature type="transmembrane region" description="Helical" evidence="1">
    <location>
        <begin position="126"/>
        <end position="148"/>
    </location>
</feature>
<feature type="transmembrane region" description="Helical" evidence="1">
    <location>
        <begin position="90"/>
        <end position="114"/>
    </location>
</feature>
<accession>A0A1E5KVM4</accession>
<feature type="transmembrane region" description="Helical" evidence="1">
    <location>
        <begin position="29"/>
        <end position="46"/>
    </location>
</feature>
<proteinExistence type="predicted"/>
<keyword evidence="3" id="KW-1185">Reference proteome</keyword>
<dbReference type="AlphaFoldDB" id="A0A1E5KVM4"/>
<organism evidence="2 3">
    <name type="scientific">Enterococcus rivorum</name>
    <dbReference type="NCBI Taxonomy" id="762845"/>
    <lineage>
        <taxon>Bacteria</taxon>
        <taxon>Bacillati</taxon>
        <taxon>Bacillota</taxon>
        <taxon>Bacilli</taxon>
        <taxon>Lactobacillales</taxon>
        <taxon>Enterococcaceae</taxon>
        <taxon>Enterococcus</taxon>
    </lineage>
</organism>
<protein>
    <submittedName>
        <fullName evidence="2">Uncharacterized protein</fullName>
    </submittedName>
</protein>
<name>A0A1E5KVM4_9ENTE</name>
<reference evidence="2 3" key="1">
    <citation type="submission" date="2016-09" db="EMBL/GenBank/DDBJ databases">
        <authorList>
            <person name="Capua I."/>
            <person name="De Benedictis P."/>
            <person name="Joannis T."/>
            <person name="Lombin L.H."/>
            <person name="Cattoli G."/>
        </authorList>
    </citation>
    <scope>NUCLEOTIDE SEQUENCE [LARGE SCALE GENOMIC DNA]</scope>
    <source>
        <strain evidence="2 3">LMG 25899</strain>
    </source>
</reference>
<keyword evidence="1" id="KW-0812">Transmembrane</keyword>
<gene>
    <name evidence="2" type="ORF">BCR26_15955</name>
</gene>
<keyword evidence="1" id="KW-0472">Membrane</keyword>
<dbReference type="STRING" id="762845.BCR26_15955"/>